<name>A0A6D2JFF3_9BRAS</name>
<sequence>MLKSVFSKYARAITGRNFSSRRNESQGLRFCSSTAHSPRNNSGMSAFSENTKPVLSLGRKFLDVGMETACVGAGTACGYVLAAAIMPDHAAPLIEDEEITRSFMKETQEFIMEHGEPEDLKKLEELRGSLVIGKL</sequence>
<comment type="caution">
    <text evidence="2">The sequence shown here is derived from an EMBL/GenBank/DDBJ whole genome shotgun (WGS) entry which is preliminary data.</text>
</comment>
<proteinExistence type="predicted"/>
<gene>
    <name evidence="2" type="ORF">MERR_LOCUS27514</name>
</gene>
<organism evidence="2 3">
    <name type="scientific">Microthlaspi erraticum</name>
    <dbReference type="NCBI Taxonomy" id="1685480"/>
    <lineage>
        <taxon>Eukaryota</taxon>
        <taxon>Viridiplantae</taxon>
        <taxon>Streptophyta</taxon>
        <taxon>Embryophyta</taxon>
        <taxon>Tracheophyta</taxon>
        <taxon>Spermatophyta</taxon>
        <taxon>Magnoliopsida</taxon>
        <taxon>eudicotyledons</taxon>
        <taxon>Gunneridae</taxon>
        <taxon>Pentapetalae</taxon>
        <taxon>rosids</taxon>
        <taxon>malvids</taxon>
        <taxon>Brassicales</taxon>
        <taxon>Brassicaceae</taxon>
        <taxon>Coluteocarpeae</taxon>
        <taxon>Microthlaspi</taxon>
    </lineage>
</organism>
<dbReference type="Proteomes" id="UP000467841">
    <property type="component" value="Unassembled WGS sequence"/>
</dbReference>
<reference evidence="2" key="1">
    <citation type="submission" date="2020-01" db="EMBL/GenBank/DDBJ databases">
        <authorList>
            <person name="Mishra B."/>
        </authorList>
    </citation>
    <scope>NUCLEOTIDE SEQUENCE [LARGE SCALE GENOMIC DNA]</scope>
</reference>
<accession>A0A6D2JFF3</accession>
<keyword evidence="3" id="KW-1185">Reference proteome</keyword>
<evidence type="ECO:0000313" key="2">
    <source>
        <dbReference type="EMBL" id="CAA7040279.1"/>
    </source>
</evidence>
<feature type="compositionally biased region" description="Polar residues" evidence="1">
    <location>
        <begin position="31"/>
        <end position="48"/>
    </location>
</feature>
<evidence type="ECO:0000256" key="1">
    <source>
        <dbReference type="SAM" id="MobiDB-lite"/>
    </source>
</evidence>
<dbReference type="EMBL" id="CACVBM020001227">
    <property type="protein sequence ID" value="CAA7040279.1"/>
    <property type="molecule type" value="Genomic_DNA"/>
</dbReference>
<feature type="region of interest" description="Disordered" evidence="1">
    <location>
        <begin position="29"/>
        <end position="48"/>
    </location>
</feature>
<dbReference type="AlphaFoldDB" id="A0A6D2JFF3"/>
<protein>
    <submittedName>
        <fullName evidence="2">Uncharacterized protein</fullName>
    </submittedName>
</protein>
<evidence type="ECO:0000313" key="3">
    <source>
        <dbReference type="Proteomes" id="UP000467841"/>
    </source>
</evidence>